<organism evidence="12 13">
    <name type="scientific">Roseovarius nanhaiticus</name>
    <dbReference type="NCBI Taxonomy" id="573024"/>
    <lineage>
        <taxon>Bacteria</taxon>
        <taxon>Pseudomonadati</taxon>
        <taxon>Pseudomonadota</taxon>
        <taxon>Alphaproteobacteria</taxon>
        <taxon>Rhodobacterales</taxon>
        <taxon>Roseobacteraceae</taxon>
        <taxon>Roseovarius</taxon>
    </lineage>
</organism>
<reference evidence="12 13" key="1">
    <citation type="submission" date="2017-01" db="EMBL/GenBank/DDBJ databases">
        <authorList>
            <person name="Mah S.A."/>
            <person name="Swanson W.J."/>
            <person name="Moy G.W."/>
            <person name="Vacquier V.D."/>
        </authorList>
    </citation>
    <scope>NUCLEOTIDE SEQUENCE [LARGE SCALE GENOMIC DNA]</scope>
    <source>
        <strain evidence="12 13">DSM 29590</strain>
    </source>
</reference>
<dbReference type="PANTHER" id="PTHR30347:SF1">
    <property type="entry name" value="MECHANOSENSITIVE CHANNEL MSCK"/>
    <property type="match status" value="1"/>
</dbReference>
<name>A0A1N7GV08_9RHOB</name>
<dbReference type="SUPFAM" id="SSF82861">
    <property type="entry name" value="Mechanosensitive channel protein MscS (YggB), transmembrane region"/>
    <property type="match status" value="1"/>
</dbReference>
<dbReference type="InterPro" id="IPR023408">
    <property type="entry name" value="MscS_beta-dom_sf"/>
</dbReference>
<feature type="transmembrane region" description="Helical" evidence="8">
    <location>
        <begin position="213"/>
        <end position="230"/>
    </location>
</feature>
<evidence type="ECO:0000256" key="4">
    <source>
        <dbReference type="ARBA" id="ARBA00022692"/>
    </source>
</evidence>
<dbReference type="InterPro" id="IPR010920">
    <property type="entry name" value="LSM_dom_sf"/>
</dbReference>
<keyword evidence="4 8" id="KW-0812">Transmembrane</keyword>
<evidence type="ECO:0000313" key="12">
    <source>
        <dbReference type="EMBL" id="SIS16431.1"/>
    </source>
</evidence>
<feature type="transmembrane region" description="Helical" evidence="8">
    <location>
        <begin position="522"/>
        <end position="546"/>
    </location>
</feature>
<evidence type="ECO:0000256" key="5">
    <source>
        <dbReference type="ARBA" id="ARBA00022989"/>
    </source>
</evidence>
<sequence>MMALLRHLALVLALAFMPALGVVGTAIVAVPGAAHAQQPPSAPDYDAWNNLAGRAADAIENQRASLASFEALREQLAEWRSVFANAESINSSAISTLEAQIRALGPAPADGESEGADIASQREALNKQLSELRAPVRQAELAYSEADEMIRNVDRIIRERQAEEFLERGPSPLNPANWSDGLSALYTTFENVRAEMSGALYDPVRRSDVSPRLPAAIVLGLIGLILLVRGRFWAEFLVRLIMPKAVTSGKWLIRFVMSLGEILMPFIGVLLMVQGYVLSGFLEEHSARVLDILLTTVLIFLVARWLAQRLFPREDDNRLLLRLEASDRKAGRLYGGLLGVIIAVMHFIRELADGGGWSPEARVVMVFPVMVLAGLLLIRLSRILAKHYRSSAEDAEDAGAESGGYRSRIGNLFVKLLVAVAIGAPLLASIGYYKAAVGLLIPSLLSLMLLAVILVLRGVVVEIYVLATRKSEGSSDDLFPMLAGFVLALMSLPFFALAWGARVADLSELWVRFKRGVTLGDLTISPTIFLTFAVVFAIGFLITRLLQGTLKNSLLPKTRMEMGARDAIVSGVGYIGIFLASLIAVTSAGIDLSSLAIVAGALSVGIGFGLQNIVSNFVSGIILLIERPIGQGDWIEVNGQHGTVREISVRSTRIETFDRSDLIIPNSDLVSGVVTNYTKGSTVGRVIVKVGVARGTDTRRVEAILHEVATAHPMVLMNPEPTILFRGFGTDSYDFEIRAILRDVNFIMNVGSDMNHEIAKRFDEEGIVIPFQQRDIWLRNPEALTGASKGDAQSDAAGDRNQTREDGAEKVAAQGPTKAQEAQRMDDADGAGGAGGDGR</sequence>
<keyword evidence="5 8" id="KW-1133">Transmembrane helix</keyword>
<dbReference type="InterPro" id="IPR011014">
    <property type="entry name" value="MscS_channel_TM-2"/>
</dbReference>
<feature type="compositionally biased region" description="Basic and acidic residues" evidence="7">
    <location>
        <begin position="797"/>
        <end position="809"/>
    </location>
</feature>
<feature type="region of interest" description="Disordered" evidence="7">
    <location>
        <begin position="785"/>
        <end position="839"/>
    </location>
</feature>
<dbReference type="InterPro" id="IPR052702">
    <property type="entry name" value="MscS-like_channel"/>
</dbReference>
<feature type="transmembrane region" description="Helical" evidence="8">
    <location>
        <begin position="361"/>
        <end position="380"/>
    </location>
</feature>
<feature type="transmembrane region" description="Helical" evidence="8">
    <location>
        <begin position="251"/>
        <end position="272"/>
    </location>
</feature>
<feature type="transmembrane region" description="Helical" evidence="8">
    <location>
        <begin position="478"/>
        <end position="502"/>
    </location>
</feature>
<evidence type="ECO:0000259" key="9">
    <source>
        <dbReference type="Pfam" id="PF00924"/>
    </source>
</evidence>
<dbReference type="PROSITE" id="PS01246">
    <property type="entry name" value="UPF0003"/>
    <property type="match status" value="1"/>
</dbReference>
<gene>
    <name evidence="12" type="ORF">SAMN05421666_2112</name>
</gene>
<evidence type="ECO:0000256" key="7">
    <source>
        <dbReference type="SAM" id="MobiDB-lite"/>
    </source>
</evidence>
<evidence type="ECO:0000313" key="13">
    <source>
        <dbReference type="Proteomes" id="UP000186019"/>
    </source>
</evidence>
<feature type="transmembrane region" description="Helical" evidence="8">
    <location>
        <begin position="596"/>
        <end position="625"/>
    </location>
</feature>
<dbReference type="EMBL" id="FTNV01000002">
    <property type="protein sequence ID" value="SIS16431.1"/>
    <property type="molecule type" value="Genomic_DNA"/>
</dbReference>
<dbReference type="SUPFAM" id="SSF50182">
    <property type="entry name" value="Sm-like ribonucleoproteins"/>
    <property type="match status" value="1"/>
</dbReference>
<dbReference type="PANTHER" id="PTHR30347">
    <property type="entry name" value="POTASSIUM CHANNEL RELATED"/>
    <property type="match status" value="1"/>
</dbReference>
<dbReference type="RefSeq" id="WP_076533754.1">
    <property type="nucleotide sequence ID" value="NZ_FOAC01000005.1"/>
</dbReference>
<feature type="domain" description="Mechanosensitive ion channel MscS" evidence="9">
    <location>
        <begin position="612"/>
        <end position="679"/>
    </location>
</feature>
<dbReference type="Pfam" id="PF21082">
    <property type="entry name" value="MS_channel_3rd"/>
    <property type="match status" value="1"/>
</dbReference>
<dbReference type="Proteomes" id="UP000186019">
    <property type="component" value="Unassembled WGS sequence"/>
</dbReference>
<feature type="transmembrane region" description="Helical" evidence="8">
    <location>
        <begin position="439"/>
        <end position="466"/>
    </location>
</feature>
<feature type="transmembrane region" description="Helical" evidence="8">
    <location>
        <begin position="567"/>
        <end position="590"/>
    </location>
</feature>
<evidence type="ECO:0000256" key="2">
    <source>
        <dbReference type="ARBA" id="ARBA00008017"/>
    </source>
</evidence>
<keyword evidence="3" id="KW-1003">Cell membrane</keyword>
<evidence type="ECO:0000256" key="1">
    <source>
        <dbReference type="ARBA" id="ARBA00004651"/>
    </source>
</evidence>
<dbReference type="SUPFAM" id="SSF82689">
    <property type="entry name" value="Mechanosensitive channel protein MscS (YggB), C-terminal domain"/>
    <property type="match status" value="1"/>
</dbReference>
<dbReference type="InterPro" id="IPR011066">
    <property type="entry name" value="MscS_channel_C_sf"/>
</dbReference>
<keyword evidence="6 8" id="KW-0472">Membrane</keyword>
<evidence type="ECO:0000256" key="6">
    <source>
        <dbReference type="ARBA" id="ARBA00023136"/>
    </source>
</evidence>
<evidence type="ECO:0000256" key="8">
    <source>
        <dbReference type="SAM" id="Phobius"/>
    </source>
</evidence>
<dbReference type="Pfam" id="PF00924">
    <property type="entry name" value="MS_channel_2nd"/>
    <property type="match status" value="1"/>
</dbReference>
<protein>
    <submittedName>
        <fullName evidence="12">Small-conductance mechanosensitive channel</fullName>
    </submittedName>
</protein>
<dbReference type="InterPro" id="IPR022249">
    <property type="entry name" value="DUF3772"/>
</dbReference>
<evidence type="ECO:0000259" key="11">
    <source>
        <dbReference type="Pfam" id="PF21082"/>
    </source>
</evidence>
<dbReference type="Gene3D" id="2.30.30.60">
    <property type="match status" value="1"/>
</dbReference>
<feature type="transmembrane region" description="Helical" evidence="8">
    <location>
        <begin position="332"/>
        <end position="349"/>
    </location>
</feature>
<proteinExistence type="inferred from homology"/>
<dbReference type="InterPro" id="IPR006685">
    <property type="entry name" value="MscS_channel_2nd"/>
</dbReference>
<dbReference type="GO" id="GO:0005886">
    <property type="term" value="C:plasma membrane"/>
    <property type="evidence" value="ECO:0007669"/>
    <property type="project" value="UniProtKB-SubCell"/>
</dbReference>
<accession>A0A1N7GV08</accession>
<comment type="subcellular location">
    <subcellularLocation>
        <location evidence="1">Cell membrane</location>
        <topology evidence="1">Multi-pass membrane protein</topology>
    </subcellularLocation>
</comment>
<evidence type="ECO:0000259" key="10">
    <source>
        <dbReference type="Pfam" id="PF12607"/>
    </source>
</evidence>
<feature type="domain" description="DUF3772" evidence="10">
    <location>
        <begin position="137"/>
        <end position="195"/>
    </location>
</feature>
<dbReference type="Pfam" id="PF12607">
    <property type="entry name" value="DUF3772"/>
    <property type="match status" value="1"/>
</dbReference>
<comment type="similarity">
    <text evidence="2">Belongs to the MscS (TC 1.A.23) family.</text>
</comment>
<feature type="domain" description="Mechanosensitive ion channel MscS C-terminal" evidence="11">
    <location>
        <begin position="688"/>
        <end position="769"/>
    </location>
</feature>
<evidence type="ECO:0000256" key="3">
    <source>
        <dbReference type="ARBA" id="ARBA00022475"/>
    </source>
</evidence>
<dbReference type="STRING" id="573024.SAMN05216208_3412"/>
<dbReference type="Gene3D" id="1.10.287.1260">
    <property type="match status" value="1"/>
</dbReference>
<feature type="compositionally biased region" description="Gly residues" evidence="7">
    <location>
        <begin position="830"/>
        <end position="839"/>
    </location>
</feature>
<dbReference type="AlphaFoldDB" id="A0A1N7GV08"/>
<feature type="transmembrane region" description="Helical" evidence="8">
    <location>
        <begin position="412"/>
        <end position="433"/>
    </location>
</feature>
<keyword evidence="13" id="KW-1185">Reference proteome</keyword>
<dbReference type="InterPro" id="IPR049278">
    <property type="entry name" value="MS_channel_C"/>
</dbReference>
<dbReference type="GO" id="GO:0008381">
    <property type="term" value="F:mechanosensitive monoatomic ion channel activity"/>
    <property type="evidence" value="ECO:0007669"/>
    <property type="project" value="UniProtKB-ARBA"/>
</dbReference>
<feature type="transmembrane region" description="Helical" evidence="8">
    <location>
        <begin position="292"/>
        <end position="311"/>
    </location>
</feature>
<dbReference type="InterPro" id="IPR006686">
    <property type="entry name" value="MscS_channel_CS"/>
</dbReference>
<dbReference type="Gene3D" id="3.30.70.100">
    <property type="match status" value="1"/>
</dbReference>